<dbReference type="Proteomes" id="UP000293850">
    <property type="component" value="Chromosome"/>
</dbReference>
<reference evidence="2 3" key="1">
    <citation type="submission" date="2019-03" db="EMBL/GenBank/DDBJ databases">
        <title>Complete genome sequence of an arsenate-respiring bacteria, Citrobacter sp. LY-1.</title>
        <authorList>
            <person name="Wang H."/>
            <person name="Liu Y."/>
            <person name="Li Q."/>
            <person name="Huang J."/>
        </authorList>
    </citation>
    <scope>NUCLEOTIDE SEQUENCE [LARGE SCALE GENOMIC DNA]</scope>
    <source>
        <strain evidence="2 3">LY-1</strain>
    </source>
</reference>
<sequence>MKMNKGVLIWSLISMAIAAPLLAAGYIQHQRENFSCEIHTAIVYDNSVLDMILDFSLDNGNGNYEAVGEYKEDGAQPQSVSNKVTFKYWHEDGEVIMVSDETNPLPKKNELFRTFIPDFFQQRNRGIRFQIIPVNATSYIFTYGGAPVFYCSQS</sequence>
<keyword evidence="1" id="KW-0732">Signal</keyword>
<dbReference type="KEGG" id="cars:E1B03_25065"/>
<feature type="signal peptide" evidence="1">
    <location>
        <begin position="1"/>
        <end position="23"/>
    </location>
</feature>
<dbReference type="EMBL" id="CP037864">
    <property type="protein sequence ID" value="QBM25526.1"/>
    <property type="molecule type" value="Genomic_DNA"/>
</dbReference>
<evidence type="ECO:0000313" key="2">
    <source>
        <dbReference type="EMBL" id="QBM25526.1"/>
    </source>
</evidence>
<dbReference type="RefSeq" id="WP_103769507.1">
    <property type="nucleotide sequence ID" value="NZ_CP037864.1"/>
</dbReference>
<gene>
    <name evidence="2" type="ORF">E1B03_25065</name>
</gene>
<protein>
    <recommendedName>
        <fullName evidence="4">FidL-like membrane protein</fullName>
    </recommendedName>
</protein>
<dbReference type="AlphaFoldDB" id="A0A4P6WTA9"/>
<evidence type="ECO:0000313" key="3">
    <source>
        <dbReference type="Proteomes" id="UP000293850"/>
    </source>
</evidence>
<keyword evidence="3" id="KW-1185">Reference proteome</keyword>
<evidence type="ECO:0000256" key="1">
    <source>
        <dbReference type="SAM" id="SignalP"/>
    </source>
</evidence>
<name>A0A4P6WTA9_9ENTR</name>
<proteinExistence type="predicted"/>
<organism evidence="2 3">
    <name type="scientific">Citrobacter arsenatis</name>
    <dbReference type="NCBI Taxonomy" id="2546350"/>
    <lineage>
        <taxon>Bacteria</taxon>
        <taxon>Pseudomonadati</taxon>
        <taxon>Pseudomonadota</taxon>
        <taxon>Gammaproteobacteria</taxon>
        <taxon>Enterobacterales</taxon>
        <taxon>Enterobacteriaceae</taxon>
        <taxon>Citrobacter</taxon>
    </lineage>
</organism>
<accession>A0A4P6WTA9</accession>
<feature type="chain" id="PRO_5020652797" description="FidL-like membrane protein" evidence="1">
    <location>
        <begin position="24"/>
        <end position="154"/>
    </location>
</feature>
<evidence type="ECO:0008006" key="4">
    <source>
        <dbReference type="Google" id="ProtNLM"/>
    </source>
</evidence>